<keyword evidence="1" id="KW-0805">Transcription regulation</keyword>
<organism evidence="5 6">
    <name type="scientific">Segatella hominis</name>
    <dbReference type="NCBI Taxonomy" id="2518605"/>
    <lineage>
        <taxon>Bacteria</taxon>
        <taxon>Pseudomonadati</taxon>
        <taxon>Bacteroidota</taxon>
        <taxon>Bacteroidia</taxon>
        <taxon>Bacteroidales</taxon>
        <taxon>Prevotellaceae</taxon>
        <taxon>Segatella</taxon>
    </lineage>
</organism>
<dbReference type="InterPro" id="IPR018060">
    <property type="entry name" value="HTH_AraC"/>
</dbReference>
<dbReference type="PROSITE" id="PS00041">
    <property type="entry name" value="HTH_ARAC_FAMILY_1"/>
    <property type="match status" value="1"/>
</dbReference>
<evidence type="ECO:0000256" key="2">
    <source>
        <dbReference type="ARBA" id="ARBA00023125"/>
    </source>
</evidence>
<dbReference type="InterPro" id="IPR020449">
    <property type="entry name" value="Tscrpt_reg_AraC-type_HTH"/>
</dbReference>
<evidence type="ECO:0000313" key="6">
    <source>
        <dbReference type="Proteomes" id="UP000297872"/>
    </source>
</evidence>
<keyword evidence="3" id="KW-0804">Transcription</keyword>
<dbReference type="AlphaFoldDB" id="A0A4Y8V8I3"/>
<comment type="caution">
    <text evidence="5">The sequence shown here is derived from an EMBL/GenBank/DDBJ whole genome shotgun (WGS) entry which is preliminary data.</text>
</comment>
<dbReference type="SMART" id="SM00342">
    <property type="entry name" value="HTH_ARAC"/>
    <property type="match status" value="1"/>
</dbReference>
<dbReference type="InterPro" id="IPR018062">
    <property type="entry name" value="HTH_AraC-typ_CS"/>
</dbReference>
<evidence type="ECO:0000256" key="1">
    <source>
        <dbReference type="ARBA" id="ARBA00023015"/>
    </source>
</evidence>
<dbReference type="PANTHER" id="PTHR43280">
    <property type="entry name" value="ARAC-FAMILY TRANSCRIPTIONAL REGULATOR"/>
    <property type="match status" value="1"/>
</dbReference>
<dbReference type="SUPFAM" id="SSF46689">
    <property type="entry name" value="Homeodomain-like"/>
    <property type="match status" value="1"/>
</dbReference>
<feature type="domain" description="HTH araC/xylS-type" evidence="4">
    <location>
        <begin position="195"/>
        <end position="299"/>
    </location>
</feature>
<evidence type="ECO:0000256" key="3">
    <source>
        <dbReference type="ARBA" id="ARBA00023163"/>
    </source>
</evidence>
<dbReference type="EMBL" id="SGVY01000055">
    <property type="protein sequence ID" value="TFH76164.1"/>
    <property type="molecule type" value="Genomic_DNA"/>
</dbReference>
<dbReference type="Gene3D" id="1.10.10.60">
    <property type="entry name" value="Homeodomain-like"/>
    <property type="match status" value="1"/>
</dbReference>
<dbReference type="Pfam" id="PF12833">
    <property type="entry name" value="HTH_18"/>
    <property type="match status" value="1"/>
</dbReference>
<protein>
    <submittedName>
        <fullName evidence="5">AraC family transcriptional regulator</fullName>
    </submittedName>
</protein>
<dbReference type="GO" id="GO:0003700">
    <property type="term" value="F:DNA-binding transcription factor activity"/>
    <property type="evidence" value="ECO:0007669"/>
    <property type="project" value="InterPro"/>
</dbReference>
<dbReference type="InterPro" id="IPR009057">
    <property type="entry name" value="Homeodomain-like_sf"/>
</dbReference>
<reference evidence="5 6" key="1">
    <citation type="submission" date="2019-02" db="EMBL/GenBank/DDBJ databases">
        <title>Draft Genome Sequence of the Prevotella sp. BCRC 81118, Isolated from Human Feces.</title>
        <authorList>
            <person name="Huang C.-H."/>
        </authorList>
    </citation>
    <scope>NUCLEOTIDE SEQUENCE [LARGE SCALE GENOMIC DNA]</scope>
    <source>
        <strain evidence="5 6">BCRC 81118</strain>
    </source>
</reference>
<evidence type="ECO:0000313" key="5">
    <source>
        <dbReference type="EMBL" id="TFH76164.1"/>
    </source>
</evidence>
<keyword evidence="2" id="KW-0238">DNA-binding</keyword>
<dbReference type="Proteomes" id="UP000297872">
    <property type="component" value="Unassembled WGS sequence"/>
</dbReference>
<proteinExistence type="predicted"/>
<evidence type="ECO:0000259" key="4">
    <source>
        <dbReference type="PROSITE" id="PS01124"/>
    </source>
</evidence>
<name>A0A4Y8V8I3_9BACT</name>
<accession>A0A4Y8V8I3</accession>
<gene>
    <name evidence="5" type="ORF">EXN75_14540</name>
</gene>
<keyword evidence="6" id="KW-1185">Reference proteome</keyword>
<dbReference type="PROSITE" id="PS01124">
    <property type="entry name" value="HTH_ARAC_FAMILY_2"/>
    <property type="match status" value="1"/>
</dbReference>
<sequence>MDRIMKELFFNTIQEFNDFIGVKTLHPLVSVVRVENASPIQEAVHHYGLYALFLKENKGCKLSYGRTEYDFDEMTVTSFAPGQSIKVEPIPGVPFAKYTVLAFHPDLLNRTQLGKNISRYEFFDYTSNEALHLSAAEVNIFRDVLSMIKQELQHPIDKHSRELIVSNIELLLNYCLRFYDRQFITREEINHSVVKKFISLLDEYIAQKAEHEGLPTVAYFADKCCYSPKYFGELVKTETGKTAKSMINDRLLSASRQLLDDETLSITQVSQRLGFEYPQHFVRFFKAQTGKTPSEYRKTA</sequence>
<dbReference type="GO" id="GO:0043565">
    <property type="term" value="F:sequence-specific DNA binding"/>
    <property type="evidence" value="ECO:0007669"/>
    <property type="project" value="InterPro"/>
</dbReference>
<dbReference type="OrthoDB" id="2600165at2"/>
<dbReference type="PANTHER" id="PTHR43280:SF32">
    <property type="entry name" value="TRANSCRIPTIONAL REGULATORY PROTEIN"/>
    <property type="match status" value="1"/>
</dbReference>
<dbReference type="PRINTS" id="PR00032">
    <property type="entry name" value="HTHARAC"/>
</dbReference>